<dbReference type="InterPro" id="IPR002347">
    <property type="entry name" value="SDR_fam"/>
</dbReference>
<dbReference type="Proteomes" id="UP000191285">
    <property type="component" value="Unassembled WGS sequence"/>
</dbReference>
<organism evidence="4 5">
    <name type="scientific">Penicillium steckii</name>
    <dbReference type="NCBI Taxonomy" id="303698"/>
    <lineage>
        <taxon>Eukaryota</taxon>
        <taxon>Fungi</taxon>
        <taxon>Dikarya</taxon>
        <taxon>Ascomycota</taxon>
        <taxon>Pezizomycotina</taxon>
        <taxon>Eurotiomycetes</taxon>
        <taxon>Eurotiomycetidae</taxon>
        <taxon>Eurotiales</taxon>
        <taxon>Aspergillaceae</taxon>
        <taxon>Penicillium</taxon>
    </lineage>
</organism>
<dbReference type="PROSITE" id="PS00061">
    <property type="entry name" value="ADH_SHORT"/>
    <property type="match status" value="1"/>
</dbReference>
<protein>
    <submittedName>
        <fullName evidence="4">Uncharacterized protein</fullName>
    </submittedName>
</protein>
<accession>A0A1V6T121</accession>
<proteinExistence type="inferred from homology"/>
<evidence type="ECO:0000256" key="2">
    <source>
        <dbReference type="ARBA" id="ARBA00022857"/>
    </source>
</evidence>
<dbReference type="FunFam" id="3.40.50.720:FF:000084">
    <property type="entry name" value="Short-chain dehydrogenase reductase"/>
    <property type="match status" value="1"/>
</dbReference>
<dbReference type="OrthoDB" id="1669814at2759"/>
<dbReference type="STRING" id="303698.A0A1V6T121"/>
<dbReference type="GO" id="GO:0006633">
    <property type="term" value="P:fatty acid biosynthetic process"/>
    <property type="evidence" value="ECO:0007669"/>
    <property type="project" value="TreeGrafter"/>
</dbReference>
<dbReference type="Pfam" id="PF13561">
    <property type="entry name" value="adh_short_C2"/>
    <property type="match status" value="1"/>
</dbReference>
<dbReference type="PRINTS" id="PR00081">
    <property type="entry name" value="GDHRDH"/>
</dbReference>
<dbReference type="InterPro" id="IPR036291">
    <property type="entry name" value="NAD(P)-bd_dom_sf"/>
</dbReference>
<keyword evidence="5" id="KW-1185">Reference proteome</keyword>
<dbReference type="GO" id="GO:0048038">
    <property type="term" value="F:quinone binding"/>
    <property type="evidence" value="ECO:0007669"/>
    <property type="project" value="TreeGrafter"/>
</dbReference>
<sequence length="255" mass="26849">MSFAADFSEKIVLITGASSGIGKETAIKAAQAGATLALGDINVSALDEVLETCQKSKSDDRHLKLALDVSLSDDCNNFVDKVLQAFGQVDCVFNCAGINPSSVPVESVSDEYWDKLINTNLRGTFNVTRACLPHMRNGSSLVNVSSVCGNNPVANFSVYCAAKYGVIGFSKSVAMEVGHRGIRVNVIAPGYTDTPTNVSVRAGAEAIQRTADSVGMKRMGNVEEIANVALFLFSDLSSYMNGAVVDVDGGIGMFG</sequence>
<keyword evidence="2" id="KW-0521">NADP</keyword>
<dbReference type="InterPro" id="IPR020904">
    <property type="entry name" value="Sc_DH/Rdtase_CS"/>
</dbReference>
<dbReference type="PANTHER" id="PTHR42760">
    <property type="entry name" value="SHORT-CHAIN DEHYDROGENASES/REDUCTASES FAMILY MEMBER"/>
    <property type="match status" value="1"/>
</dbReference>
<dbReference type="EMBL" id="MLKD01000015">
    <property type="protein sequence ID" value="OQE19433.1"/>
    <property type="molecule type" value="Genomic_DNA"/>
</dbReference>
<reference evidence="5" key="1">
    <citation type="journal article" date="2017" name="Nat. Microbiol.">
        <title>Global analysis of biosynthetic gene clusters reveals vast potential of secondary metabolite production in Penicillium species.</title>
        <authorList>
            <person name="Nielsen J.C."/>
            <person name="Grijseels S."/>
            <person name="Prigent S."/>
            <person name="Ji B."/>
            <person name="Dainat J."/>
            <person name="Nielsen K.F."/>
            <person name="Frisvad J.C."/>
            <person name="Workman M."/>
            <person name="Nielsen J."/>
        </authorList>
    </citation>
    <scope>NUCLEOTIDE SEQUENCE [LARGE SCALE GENOMIC DNA]</scope>
    <source>
        <strain evidence="5">IBT 24891</strain>
    </source>
</reference>
<dbReference type="CDD" id="cd05233">
    <property type="entry name" value="SDR_c"/>
    <property type="match status" value="1"/>
</dbReference>
<dbReference type="AlphaFoldDB" id="A0A1V6T121"/>
<evidence type="ECO:0000313" key="4">
    <source>
        <dbReference type="EMBL" id="OQE19433.1"/>
    </source>
</evidence>
<dbReference type="GO" id="GO:0016616">
    <property type="term" value="F:oxidoreductase activity, acting on the CH-OH group of donors, NAD or NADP as acceptor"/>
    <property type="evidence" value="ECO:0007669"/>
    <property type="project" value="TreeGrafter"/>
</dbReference>
<evidence type="ECO:0000256" key="3">
    <source>
        <dbReference type="ARBA" id="ARBA00023002"/>
    </source>
</evidence>
<comment type="caution">
    <text evidence="4">The sequence shown here is derived from an EMBL/GenBank/DDBJ whole genome shotgun (WGS) entry which is preliminary data.</text>
</comment>
<dbReference type="Gene3D" id="3.40.50.720">
    <property type="entry name" value="NAD(P)-binding Rossmann-like Domain"/>
    <property type="match status" value="1"/>
</dbReference>
<dbReference type="SUPFAM" id="SSF51735">
    <property type="entry name" value="NAD(P)-binding Rossmann-fold domains"/>
    <property type="match status" value="1"/>
</dbReference>
<name>A0A1V6T121_9EURO</name>
<evidence type="ECO:0000256" key="1">
    <source>
        <dbReference type="ARBA" id="ARBA00006484"/>
    </source>
</evidence>
<evidence type="ECO:0000313" key="5">
    <source>
        <dbReference type="Proteomes" id="UP000191285"/>
    </source>
</evidence>
<comment type="similarity">
    <text evidence="1">Belongs to the short-chain dehydrogenases/reductases (SDR) family.</text>
</comment>
<keyword evidence="3" id="KW-0560">Oxidoreductase</keyword>
<dbReference type="PANTHER" id="PTHR42760:SF83">
    <property type="entry name" value="(3R)-3-HYDROXYACYL-COA DEHYDROGENASE"/>
    <property type="match status" value="1"/>
</dbReference>
<dbReference type="PRINTS" id="PR00080">
    <property type="entry name" value="SDRFAMILY"/>
</dbReference>
<gene>
    <name evidence="4" type="ORF">PENSTE_c015G05411</name>
</gene>